<name>A0A0A8Y8B7_ARUDO</name>
<accession>A0A0A8Y8B7</accession>
<reference evidence="1" key="1">
    <citation type="submission" date="2014-09" db="EMBL/GenBank/DDBJ databases">
        <authorList>
            <person name="Magalhaes I.L.F."/>
            <person name="Oliveira U."/>
            <person name="Santos F.R."/>
            <person name="Vidigal T.H.D.A."/>
            <person name="Brescovit A.D."/>
            <person name="Santos A.J."/>
        </authorList>
    </citation>
    <scope>NUCLEOTIDE SEQUENCE</scope>
    <source>
        <tissue evidence="1">Shoot tissue taken approximately 20 cm above the soil surface</tissue>
    </source>
</reference>
<reference evidence="1" key="2">
    <citation type="journal article" date="2015" name="Data Brief">
        <title>Shoot transcriptome of the giant reed, Arundo donax.</title>
        <authorList>
            <person name="Barrero R.A."/>
            <person name="Guerrero F.D."/>
            <person name="Moolhuijzen P."/>
            <person name="Goolsby J.A."/>
            <person name="Tidwell J."/>
            <person name="Bellgard S.E."/>
            <person name="Bellgard M.I."/>
        </authorList>
    </citation>
    <scope>NUCLEOTIDE SEQUENCE</scope>
    <source>
        <tissue evidence="1">Shoot tissue taken approximately 20 cm above the soil surface</tissue>
    </source>
</reference>
<sequence>MAQEINSTSTVLEMVLLSLTHRQPYINKSNFKLHVASEGRNKYTFSI</sequence>
<evidence type="ECO:0000313" key="1">
    <source>
        <dbReference type="EMBL" id="JAD19987.1"/>
    </source>
</evidence>
<protein>
    <submittedName>
        <fullName evidence="1">Uncharacterized protein</fullName>
    </submittedName>
</protein>
<proteinExistence type="predicted"/>
<dbReference type="EMBL" id="GBRH01277908">
    <property type="protein sequence ID" value="JAD19987.1"/>
    <property type="molecule type" value="Transcribed_RNA"/>
</dbReference>
<dbReference type="AlphaFoldDB" id="A0A0A8Y8B7"/>
<organism evidence="1">
    <name type="scientific">Arundo donax</name>
    <name type="common">Giant reed</name>
    <name type="synonym">Donax arundinaceus</name>
    <dbReference type="NCBI Taxonomy" id="35708"/>
    <lineage>
        <taxon>Eukaryota</taxon>
        <taxon>Viridiplantae</taxon>
        <taxon>Streptophyta</taxon>
        <taxon>Embryophyta</taxon>
        <taxon>Tracheophyta</taxon>
        <taxon>Spermatophyta</taxon>
        <taxon>Magnoliopsida</taxon>
        <taxon>Liliopsida</taxon>
        <taxon>Poales</taxon>
        <taxon>Poaceae</taxon>
        <taxon>PACMAD clade</taxon>
        <taxon>Arundinoideae</taxon>
        <taxon>Arundineae</taxon>
        <taxon>Arundo</taxon>
    </lineage>
</organism>